<sequence length="214" mass="22338">MVVVVVSFDEGGVGRNGRVVGCVERSAAESSAGGTTPARKRRARPGFRARTDARCCCAHSSRRQSGNADGVGSACGMRRSRRCLRSCTPIADARGSSGSDLQGLRTGHSPGAAWLKTPSWAPPADGTAADKVSGWGSVVMVGMFVSACRYGHDNRICNDGIRRIDTDARVWTRRTWMPVWCVVAVIGDKVDVGDGIKDMDGVDAGVGVGVGVGG</sequence>
<dbReference type="EMBL" id="JANAVB010029619">
    <property type="protein sequence ID" value="KAJ6814561.1"/>
    <property type="molecule type" value="Genomic_DNA"/>
</dbReference>
<keyword evidence="3" id="KW-1185">Reference proteome</keyword>
<evidence type="ECO:0000256" key="1">
    <source>
        <dbReference type="SAM" id="MobiDB-lite"/>
    </source>
</evidence>
<evidence type="ECO:0000313" key="2">
    <source>
        <dbReference type="EMBL" id="KAJ6814561.1"/>
    </source>
</evidence>
<organism evidence="2 3">
    <name type="scientific">Iris pallida</name>
    <name type="common">Sweet iris</name>
    <dbReference type="NCBI Taxonomy" id="29817"/>
    <lineage>
        <taxon>Eukaryota</taxon>
        <taxon>Viridiplantae</taxon>
        <taxon>Streptophyta</taxon>
        <taxon>Embryophyta</taxon>
        <taxon>Tracheophyta</taxon>
        <taxon>Spermatophyta</taxon>
        <taxon>Magnoliopsida</taxon>
        <taxon>Liliopsida</taxon>
        <taxon>Asparagales</taxon>
        <taxon>Iridaceae</taxon>
        <taxon>Iridoideae</taxon>
        <taxon>Irideae</taxon>
        <taxon>Iris</taxon>
    </lineage>
</organism>
<dbReference type="Proteomes" id="UP001140949">
    <property type="component" value="Unassembled WGS sequence"/>
</dbReference>
<feature type="region of interest" description="Disordered" evidence="1">
    <location>
        <begin position="26"/>
        <end position="46"/>
    </location>
</feature>
<protein>
    <submittedName>
        <fullName evidence="2">Uncharacterized protein</fullName>
    </submittedName>
</protein>
<name>A0AAX6FEX7_IRIPA</name>
<comment type="caution">
    <text evidence="2">The sequence shown here is derived from an EMBL/GenBank/DDBJ whole genome shotgun (WGS) entry which is preliminary data.</text>
</comment>
<dbReference type="AlphaFoldDB" id="A0AAX6FEX7"/>
<feature type="region of interest" description="Disordered" evidence="1">
    <location>
        <begin position="94"/>
        <end position="126"/>
    </location>
</feature>
<reference evidence="2" key="2">
    <citation type="submission" date="2023-04" db="EMBL/GenBank/DDBJ databases">
        <authorList>
            <person name="Bruccoleri R.E."/>
            <person name="Oakeley E.J."/>
            <person name="Faust A.-M."/>
            <person name="Dessus-Babus S."/>
            <person name="Altorfer M."/>
            <person name="Burckhardt D."/>
            <person name="Oertli M."/>
            <person name="Naumann U."/>
            <person name="Petersen F."/>
            <person name="Wong J."/>
        </authorList>
    </citation>
    <scope>NUCLEOTIDE SEQUENCE</scope>
    <source>
        <strain evidence="2">GSM-AAB239-AS_SAM_17_03QT</strain>
        <tissue evidence="2">Leaf</tissue>
    </source>
</reference>
<accession>A0AAX6FEX7</accession>
<evidence type="ECO:0000313" key="3">
    <source>
        <dbReference type="Proteomes" id="UP001140949"/>
    </source>
</evidence>
<proteinExistence type="predicted"/>
<reference evidence="2" key="1">
    <citation type="journal article" date="2023" name="GigaByte">
        <title>Genome assembly of the bearded iris, Iris pallida Lam.</title>
        <authorList>
            <person name="Bruccoleri R.E."/>
            <person name="Oakeley E.J."/>
            <person name="Faust A.M.E."/>
            <person name="Altorfer M."/>
            <person name="Dessus-Babus S."/>
            <person name="Burckhardt D."/>
            <person name="Oertli M."/>
            <person name="Naumann U."/>
            <person name="Petersen F."/>
            <person name="Wong J."/>
        </authorList>
    </citation>
    <scope>NUCLEOTIDE SEQUENCE</scope>
    <source>
        <strain evidence="2">GSM-AAB239-AS_SAM_17_03QT</strain>
    </source>
</reference>
<gene>
    <name evidence="2" type="ORF">M6B38_137215</name>
</gene>